<name>A0A814KU24_9BILA</name>
<comment type="caution">
    <text evidence="2">The sequence shown here is derived from an EMBL/GenBank/DDBJ whole genome shotgun (WGS) entry which is preliminary data.</text>
</comment>
<evidence type="ECO:0000256" key="1">
    <source>
        <dbReference type="SAM" id="Phobius"/>
    </source>
</evidence>
<evidence type="ECO:0000313" key="3">
    <source>
        <dbReference type="Proteomes" id="UP000663879"/>
    </source>
</evidence>
<protein>
    <submittedName>
        <fullName evidence="2">Uncharacterized protein</fullName>
    </submittedName>
</protein>
<sequence length="268" mass="32432">MKKFQLTRKTFLIICNFILICLLIYFYAWEFFQDYVETLEIFEENPNQGVLTKKINCRDFSDLTSFCLYENICVENDEILYLTNDKKLYNIPFEYQGFIRQWDHYESTYKNGSVVNDKLNNPLPYRSFLKGKYVSSKKWNRSKIHHEDCRAIVGFDWKFGDNIFHFASKISTLFLFQYYNKHENFCKRFSHIKLMDRNSTEISEWQRNFYELASGVKLNENNTEFGNEPKRNQPKLQCYKYLFVAGNLISMKKFTFIKKFKLLDKCKR</sequence>
<proteinExistence type="predicted"/>
<reference evidence="2" key="1">
    <citation type="submission" date="2021-02" db="EMBL/GenBank/DDBJ databases">
        <authorList>
            <person name="Nowell W R."/>
        </authorList>
    </citation>
    <scope>NUCLEOTIDE SEQUENCE</scope>
    <source>
        <strain evidence="2">Ploen Becks lab</strain>
    </source>
</reference>
<gene>
    <name evidence="2" type="ORF">OXX778_LOCUS18973</name>
</gene>
<keyword evidence="3" id="KW-1185">Reference proteome</keyword>
<feature type="transmembrane region" description="Helical" evidence="1">
    <location>
        <begin position="12"/>
        <end position="29"/>
    </location>
</feature>
<dbReference type="AlphaFoldDB" id="A0A814KU24"/>
<keyword evidence="1" id="KW-0472">Membrane</keyword>
<dbReference type="Proteomes" id="UP000663879">
    <property type="component" value="Unassembled WGS sequence"/>
</dbReference>
<organism evidence="2 3">
    <name type="scientific">Brachionus calyciflorus</name>
    <dbReference type="NCBI Taxonomy" id="104777"/>
    <lineage>
        <taxon>Eukaryota</taxon>
        <taxon>Metazoa</taxon>
        <taxon>Spiralia</taxon>
        <taxon>Gnathifera</taxon>
        <taxon>Rotifera</taxon>
        <taxon>Eurotatoria</taxon>
        <taxon>Monogononta</taxon>
        <taxon>Pseudotrocha</taxon>
        <taxon>Ploima</taxon>
        <taxon>Brachionidae</taxon>
        <taxon>Brachionus</taxon>
    </lineage>
</organism>
<keyword evidence="1" id="KW-1133">Transmembrane helix</keyword>
<keyword evidence="1" id="KW-0812">Transmembrane</keyword>
<dbReference type="EMBL" id="CAJNOC010005507">
    <property type="protein sequence ID" value="CAF1054220.1"/>
    <property type="molecule type" value="Genomic_DNA"/>
</dbReference>
<evidence type="ECO:0000313" key="2">
    <source>
        <dbReference type="EMBL" id="CAF1054220.1"/>
    </source>
</evidence>
<accession>A0A814KU24</accession>